<dbReference type="Pfam" id="PF00581">
    <property type="entry name" value="Rhodanese"/>
    <property type="match status" value="1"/>
</dbReference>
<feature type="domain" description="Rhodanese" evidence="1">
    <location>
        <begin position="47"/>
        <end position="137"/>
    </location>
</feature>
<dbReference type="GO" id="GO:0016740">
    <property type="term" value="F:transferase activity"/>
    <property type="evidence" value="ECO:0007669"/>
    <property type="project" value="UniProtKB-KW"/>
</dbReference>
<dbReference type="eggNOG" id="COG0607">
    <property type="taxonomic scope" value="Bacteria"/>
</dbReference>
<dbReference type="InterPro" id="IPR050229">
    <property type="entry name" value="GlpE_sulfurtransferase"/>
</dbReference>
<dbReference type="CDD" id="cd00158">
    <property type="entry name" value="RHOD"/>
    <property type="match status" value="1"/>
</dbReference>
<dbReference type="InterPro" id="IPR001763">
    <property type="entry name" value="Rhodanese-like_dom"/>
</dbReference>
<organism evidence="2 3">
    <name type="scientific">Endozoicomonas elysicola</name>
    <dbReference type="NCBI Taxonomy" id="305900"/>
    <lineage>
        <taxon>Bacteria</taxon>
        <taxon>Pseudomonadati</taxon>
        <taxon>Pseudomonadota</taxon>
        <taxon>Gammaproteobacteria</taxon>
        <taxon>Oceanospirillales</taxon>
        <taxon>Endozoicomonadaceae</taxon>
        <taxon>Endozoicomonas</taxon>
    </lineage>
</organism>
<name>A0A081K7F1_9GAMM</name>
<comment type="caution">
    <text evidence="2">The sequence shown here is derived from an EMBL/GenBank/DDBJ whole genome shotgun (WGS) entry which is preliminary data.</text>
</comment>
<proteinExistence type="predicted"/>
<gene>
    <name evidence="2" type="ORF">GV64_04350</name>
</gene>
<dbReference type="Gene3D" id="3.40.250.10">
    <property type="entry name" value="Rhodanese-like domain"/>
    <property type="match status" value="1"/>
</dbReference>
<dbReference type="PANTHER" id="PTHR43031:SF18">
    <property type="entry name" value="RHODANESE-RELATED SULFURTRANSFERASES"/>
    <property type="match status" value="1"/>
</dbReference>
<dbReference type="SMART" id="SM00450">
    <property type="entry name" value="RHOD"/>
    <property type="match status" value="1"/>
</dbReference>
<dbReference type="RefSeq" id="WP_020584184.1">
    <property type="nucleotide sequence ID" value="NZ_JOJP01000001.1"/>
</dbReference>
<evidence type="ECO:0000259" key="1">
    <source>
        <dbReference type="PROSITE" id="PS50206"/>
    </source>
</evidence>
<dbReference type="Proteomes" id="UP000027997">
    <property type="component" value="Unassembled WGS sequence"/>
</dbReference>
<accession>A0A081K7F1</accession>
<dbReference type="AlphaFoldDB" id="A0A081K7F1"/>
<dbReference type="PANTHER" id="PTHR43031">
    <property type="entry name" value="FAD-DEPENDENT OXIDOREDUCTASE"/>
    <property type="match status" value="1"/>
</dbReference>
<evidence type="ECO:0000313" key="2">
    <source>
        <dbReference type="EMBL" id="KEI70077.1"/>
    </source>
</evidence>
<evidence type="ECO:0000313" key="3">
    <source>
        <dbReference type="Proteomes" id="UP000027997"/>
    </source>
</evidence>
<dbReference type="InterPro" id="IPR036873">
    <property type="entry name" value="Rhodanese-like_dom_sf"/>
</dbReference>
<protein>
    <submittedName>
        <fullName evidence="2">Sulfurtransferase</fullName>
    </submittedName>
</protein>
<reference evidence="2 3" key="1">
    <citation type="submission" date="2014-06" db="EMBL/GenBank/DDBJ databases">
        <title>Whole Genome Sequences of Three Symbiotic Endozoicomonas Bacteria.</title>
        <authorList>
            <person name="Neave M.J."/>
            <person name="Apprill A."/>
            <person name="Voolstra C.R."/>
        </authorList>
    </citation>
    <scope>NUCLEOTIDE SEQUENCE [LARGE SCALE GENOMIC DNA]</scope>
    <source>
        <strain evidence="2 3">DSM 22380</strain>
    </source>
</reference>
<keyword evidence="3" id="KW-1185">Reference proteome</keyword>
<dbReference type="STRING" id="305900.GV64_04350"/>
<dbReference type="SUPFAM" id="SSF52821">
    <property type="entry name" value="Rhodanese/Cell cycle control phosphatase"/>
    <property type="match status" value="1"/>
</dbReference>
<dbReference type="PROSITE" id="PS50206">
    <property type="entry name" value="RHODANESE_3"/>
    <property type="match status" value="1"/>
</dbReference>
<keyword evidence="2" id="KW-0808">Transferase</keyword>
<dbReference type="EMBL" id="JOJP01000001">
    <property type="protein sequence ID" value="KEI70077.1"/>
    <property type="molecule type" value="Genomic_DNA"/>
</dbReference>
<sequence length="138" mass="15057">MEQFIEFVINHPLHVGALVALASALAFTEMRKGGQSVSTAQLTQMVNQDQGVVIDVREKADFSKGHIVNAINIPYAKMKERAGELEKYREKTIIVVDAMGQHSGSVGKTLKTEGFANVVRLQGGMSTWTSDSLPVVKK</sequence>